<dbReference type="PANTHER" id="PTHR34216:SF11">
    <property type="entry name" value="CHITOOLIGOSACCHARIDE DEACETYLASE"/>
    <property type="match status" value="1"/>
</dbReference>
<keyword evidence="1 2" id="KW-0732">Signal</keyword>
<dbReference type="InterPro" id="IPR011330">
    <property type="entry name" value="Glyco_hydro/deAcase_b/a-brl"/>
</dbReference>
<dbReference type="Gene3D" id="2.60.120.260">
    <property type="entry name" value="Galactose-binding domain-like"/>
    <property type="match status" value="1"/>
</dbReference>
<dbReference type="Gene3D" id="3.20.20.370">
    <property type="entry name" value="Glycoside hydrolase/deacetylase"/>
    <property type="match status" value="1"/>
</dbReference>
<feature type="domain" description="NodB homology" evidence="3">
    <location>
        <begin position="27"/>
        <end position="156"/>
    </location>
</feature>
<dbReference type="InterPro" id="IPR051398">
    <property type="entry name" value="Polysacch_Deacetylase"/>
</dbReference>
<dbReference type="CDD" id="cd10967">
    <property type="entry name" value="CE4_GLA_like_6s"/>
    <property type="match status" value="1"/>
</dbReference>
<organism evidence="4 5">
    <name type="scientific">Actinocorallia longicatena</name>
    <dbReference type="NCBI Taxonomy" id="111803"/>
    <lineage>
        <taxon>Bacteria</taxon>
        <taxon>Bacillati</taxon>
        <taxon>Actinomycetota</taxon>
        <taxon>Actinomycetes</taxon>
        <taxon>Streptosporangiales</taxon>
        <taxon>Thermomonosporaceae</taxon>
        <taxon>Actinocorallia</taxon>
    </lineage>
</organism>
<dbReference type="EMBL" id="BAAAUV010000061">
    <property type="protein sequence ID" value="GAA3243729.1"/>
    <property type="molecule type" value="Genomic_DNA"/>
</dbReference>
<evidence type="ECO:0000259" key="3">
    <source>
        <dbReference type="PROSITE" id="PS51677"/>
    </source>
</evidence>
<evidence type="ECO:0000313" key="4">
    <source>
        <dbReference type="EMBL" id="GAA3243729.1"/>
    </source>
</evidence>
<feature type="signal peptide" evidence="2">
    <location>
        <begin position="1"/>
        <end position="23"/>
    </location>
</feature>
<proteinExistence type="predicted"/>
<keyword evidence="5" id="KW-1185">Reference proteome</keyword>
<comment type="caution">
    <text evidence="4">The sequence shown here is derived from an EMBL/GenBank/DDBJ whole genome shotgun (WGS) entry which is preliminary data.</text>
</comment>
<dbReference type="InterPro" id="IPR002509">
    <property type="entry name" value="NODB_dom"/>
</dbReference>
<sequence length="429" mass="44415">MILRLLCSVLLATLLLPAPPAAAADPTIVSLTFDDGLADQYTNGLPILDAHGMKGTFYVISGRLGTSGNLTQAQATTIAAGGHEIGGHTLTHADLPTLNPAQQRVQICDDRVALLGMGFTVKNFAYPFGNADATTEQASDDCGYNSARGVGGLVSPGGCGGCPTAEDIPPVDPEYVATPSSIKTTTTLAQLKNYVTQAENNGGGWVPLVFHHVCASCGDDYAVTPATLTAFLDWLQPRAASGTTVKTVDQVIGGPLQPGVPGTPPPGPAGVQNPSLETATGGVPDCFQLGGWGTSTHAWTRVADAHTGSWAEQVKITAYTDGDRKLVTRQDAGTCAPPVTPGHVYRLGAWYKGTWAAGVKVKMSYYYRSAAGIWTFWGNGLQLAATASYAQNLVTTPPVPAGATAISFGIALPGLGTLITDDFTLVDIT</sequence>
<gene>
    <name evidence="4" type="ORF">GCM10010468_81860</name>
</gene>
<evidence type="ECO:0000256" key="1">
    <source>
        <dbReference type="ARBA" id="ARBA00022729"/>
    </source>
</evidence>
<accession>A0ABP6QPF4</accession>
<dbReference type="RefSeq" id="WP_344840223.1">
    <property type="nucleotide sequence ID" value="NZ_BAAAUV010000061.1"/>
</dbReference>
<dbReference type="Pfam" id="PF01522">
    <property type="entry name" value="Polysacc_deac_1"/>
    <property type="match status" value="1"/>
</dbReference>
<reference evidence="5" key="1">
    <citation type="journal article" date="2019" name="Int. J. Syst. Evol. Microbiol.">
        <title>The Global Catalogue of Microorganisms (GCM) 10K type strain sequencing project: providing services to taxonomists for standard genome sequencing and annotation.</title>
        <authorList>
            <consortium name="The Broad Institute Genomics Platform"/>
            <consortium name="The Broad Institute Genome Sequencing Center for Infectious Disease"/>
            <person name="Wu L."/>
            <person name="Ma J."/>
        </authorList>
    </citation>
    <scope>NUCLEOTIDE SEQUENCE [LARGE SCALE GENOMIC DNA]</scope>
    <source>
        <strain evidence="5">JCM 9377</strain>
    </source>
</reference>
<name>A0ABP6QPF4_9ACTN</name>
<protein>
    <recommendedName>
        <fullName evidence="3">NodB homology domain-containing protein</fullName>
    </recommendedName>
</protein>
<evidence type="ECO:0000313" key="5">
    <source>
        <dbReference type="Proteomes" id="UP001501237"/>
    </source>
</evidence>
<dbReference type="Proteomes" id="UP001501237">
    <property type="component" value="Unassembled WGS sequence"/>
</dbReference>
<dbReference type="SUPFAM" id="SSF88713">
    <property type="entry name" value="Glycoside hydrolase/deacetylase"/>
    <property type="match status" value="1"/>
</dbReference>
<dbReference type="PROSITE" id="PS51677">
    <property type="entry name" value="NODB"/>
    <property type="match status" value="1"/>
</dbReference>
<dbReference type="PANTHER" id="PTHR34216">
    <property type="match status" value="1"/>
</dbReference>
<evidence type="ECO:0000256" key="2">
    <source>
        <dbReference type="SAM" id="SignalP"/>
    </source>
</evidence>
<feature type="chain" id="PRO_5045195298" description="NodB homology domain-containing protein" evidence="2">
    <location>
        <begin position="24"/>
        <end position="429"/>
    </location>
</feature>